<feature type="compositionally biased region" description="Polar residues" evidence="1">
    <location>
        <begin position="533"/>
        <end position="558"/>
    </location>
</feature>
<feature type="compositionally biased region" description="Pro residues" evidence="1">
    <location>
        <begin position="140"/>
        <end position="171"/>
    </location>
</feature>
<name>A0A2T8IKR0_9POAL</name>
<feature type="compositionally biased region" description="Acidic residues" evidence="1">
    <location>
        <begin position="510"/>
        <end position="528"/>
    </location>
</feature>
<dbReference type="AlphaFoldDB" id="A0A2T8IKR0"/>
<dbReference type="PROSITE" id="PS01095">
    <property type="entry name" value="GH18_1"/>
    <property type="match status" value="1"/>
</dbReference>
<dbReference type="Proteomes" id="UP000243499">
    <property type="component" value="Chromosome 5"/>
</dbReference>
<accession>A0A2T8IKR0</accession>
<proteinExistence type="predicted"/>
<dbReference type="InterPro" id="IPR024752">
    <property type="entry name" value="Myb/SANT-like_dom"/>
</dbReference>
<feature type="region of interest" description="Disordered" evidence="1">
    <location>
        <begin position="504"/>
        <end position="565"/>
    </location>
</feature>
<organism evidence="3">
    <name type="scientific">Panicum hallii</name>
    <dbReference type="NCBI Taxonomy" id="206008"/>
    <lineage>
        <taxon>Eukaryota</taxon>
        <taxon>Viridiplantae</taxon>
        <taxon>Streptophyta</taxon>
        <taxon>Embryophyta</taxon>
        <taxon>Tracheophyta</taxon>
        <taxon>Spermatophyta</taxon>
        <taxon>Magnoliopsida</taxon>
        <taxon>Liliopsida</taxon>
        <taxon>Poales</taxon>
        <taxon>Poaceae</taxon>
        <taxon>PACMAD clade</taxon>
        <taxon>Panicoideae</taxon>
        <taxon>Panicodae</taxon>
        <taxon>Paniceae</taxon>
        <taxon>Panicinae</taxon>
        <taxon>Panicum</taxon>
        <taxon>Panicum sect. Panicum</taxon>
    </lineage>
</organism>
<feature type="domain" description="Myb/SANT-like" evidence="2">
    <location>
        <begin position="392"/>
        <end position="451"/>
    </location>
</feature>
<evidence type="ECO:0000259" key="2">
    <source>
        <dbReference type="Pfam" id="PF12776"/>
    </source>
</evidence>
<dbReference type="PANTHER" id="PTHR47069">
    <property type="match status" value="1"/>
</dbReference>
<feature type="region of interest" description="Disordered" evidence="1">
    <location>
        <begin position="139"/>
        <end position="190"/>
    </location>
</feature>
<dbReference type="GO" id="GO:0004553">
    <property type="term" value="F:hydrolase activity, hydrolyzing O-glycosyl compounds"/>
    <property type="evidence" value="ECO:0007669"/>
    <property type="project" value="InterPro"/>
</dbReference>
<gene>
    <name evidence="3" type="ORF">PAHAL_5G212700</name>
</gene>
<dbReference type="InterPro" id="IPR001579">
    <property type="entry name" value="Glyco_hydro_18_chit_AS"/>
</dbReference>
<reference evidence="3" key="1">
    <citation type="submission" date="2018-04" db="EMBL/GenBank/DDBJ databases">
        <title>WGS assembly of Panicum hallii.</title>
        <authorList>
            <person name="Lovell J."/>
            <person name="Jenkins J."/>
            <person name="Lowry D."/>
            <person name="Mamidi S."/>
            <person name="Sreedasyam A."/>
            <person name="Weng X."/>
            <person name="Barry K."/>
            <person name="Bonette J."/>
            <person name="Campitelli B."/>
            <person name="Daum C."/>
            <person name="Gordon S."/>
            <person name="Gould B."/>
            <person name="Lipzen A."/>
            <person name="Macqueen A."/>
            <person name="Palacio-Mejia J."/>
            <person name="Plott C."/>
            <person name="Shakirov E."/>
            <person name="Shu S."/>
            <person name="Yoshinaga Y."/>
            <person name="Zane M."/>
            <person name="Rokhsar D."/>
            <person name="Grimwood J."/>
            <person name="Schmutz J."/>
            <person name="Juenger T."/>
        </authorList>
    </citation>
    <scope>NUCLEOTIDE SEQUENCE [LARGE SCALE GENOMIC DNA]</scope>
    <source>
        <strain evidence="3">FIL2</strain>
    </source>
</reference>
<dbReference type="GO" id="GO:0005975">
    <property type="term" value="P:carbohydrate metabolic process"/>
    <property type="evidence" value="ECO:0007669"/>
    <property type="project" value="InterPro"/>
</dbReference>
<evidence type="ECO:0000256" key="1">
    <source>
        <dbReference type="SAM" id="MobiDB-lite"/>
    </source>
</evidence>
<dbReference type="Gramene" id="PVH38257">
    <property type="protein sequence ID" value="PVH38257"/>
    <property type="gene ID" value="PAHAL_5G212700"/>
</dbReference>
<dbReference type="Pfam" id="PF12776">
    <property type="entry name" value="Myb_DNA-bind_3"/>
    <property type="match status" value="1"/>
</dbReference>
<feature type="region of interest" description="Disordered" evidence="1">
    <location>
        <begin position="296"/>
        <end position="388"/>
    </location>
</feature>
<dbReference type="EMBL" id="CM008050">
    <property type="protein sequence ID" value="PVH38257.1"/>
    <property type="molecule type" value="Genomic_DNA"/>
</dbReference>
<dbReference type="PANTHER" id="PTHR47069:SF11">
    <property type="entry name" value="OS04G0275550 PROTEIN"/>
    <property type="match status" value="1"/>
</dbReference>
<protein>
    <recommendedName>
        <fullName evidence="2">Myb/SANT-like domain-containing protein</fullName>
    </recommendedName>
</protein>
<evidence type="ECO:0000313" key="3">
    <source>
        <dbReference type="EMBL" id="PVH38257.1"/>
    </source>
</evidence>
<dbReference type="PRINTS" id="PR01217">
    <property type="entry name" value="PRICHEXTENSN"/>
</dbReference>
<feature type="region of interest" description="Disordered" evidence="1">
    <location>
        <begin position="722"/>
        <end position="743"/>
    </location>
</feature>
<sequence length="743" mass="79437">MGPRAFSPAAPLAAPCVHFLSARSASPNPISLAPSPAACCSPAAAVPSAPSPAACCSPAALPRRLLLPRLLPRRPSPACCSPAAPPPPPAAPQPALPPPPLPAACCSPAAPPPPPAAPPLPLPRRLLLPRLLLPACCSPAGPPPPPLPRRPSPAASPPPPAAPPPALPRRPSPAAAAVPALPPPPLPRRRAVDDYLRTSAAMDDYDADAYDAGGYGLEDDCNAGGNGNDDLFGGGSGTRDFLSMGPGSSSDGGYGGLSAGAYPHSGSSSLRPSRLHFDGLDLNAEHGWSEVQDLLRGDEVQGSDRPCPIRVPPRGQNRTLSLRGPRSVRGEGRAGASGRRRSGTSGATAPPYAQGGGVPPPRHETSASNEATRGGGRRRRRAVQADTNRAAWSPEHTQAFCRIYCSQIDNGNCVRGVMNKHGWKEIQSRFYAATGFWHDRPQFGNRYRQLRGLGRRPDGSVVATEAWWRANTMGHPEWKKLQSGWPIYLDELDRMFMGVAVDGSSSYVPGDEDPVDVTPNDEEEDSEDDHGLQTPQSTGSKRTRYSSQSLRSTATSPNKKTKSPAVRAMVSQMQLHNEIQTQRNAAMEGFMTKRLQVKQAEEAKMEKQFDTIMEAARDCGVTEDNAQLWIGVLKIAQDKGASYFFLRSLPHGRKALIEHYAREGVHCSEEGNEDADLDEEFENFMITQFMDDSADIGFIYGVWCCRQILSGGLGVPEPTGLLGSLQGQQVPSPRVSKRQRTSR</sequence>